<dbReference type="EMBL" id="LMWS01000032">
    <property type="protein sequence ID" value="KUN35522.1"/>
    <property type="molecule type" value="Genomic_DNA"/>
</dbReference>
<gene>
    <name evidence="2" type="ORF">AQJ30_25720</name>
</gene>
<dbReference type="AlphaFoldDB" id="A0A101QT99"/>
<sequence>MPGPFTQGTEHFPHASRAHDDARTRAYAALDPMVARNEEATEGLFPPGADAHPRAVAEEIVRVLALPAGTRPFRTVVDFSQAGVEEVNEVLRRAQEDFVTRLGFGELLHVRTAPALGTP</sequence>
<protein>
    <submittedName>
        <fullName evidence="2">Uncharacterized protein</fullName>
    </submittedName>
</protein>
<evidence type="ECO:0000256" key="1">
    <source>
        <dbReference type="SAM" id="MobiDB-lite"/>
    </source>
</evidence>
<evidence type="ECO:0000313" key="3">
    <source>
        <dbReference type="Proteomes" id="UP000053271"/>
    </source>
</evidence>
<feature type="compositionally biased region" description="Basic and acidic residues" evidence="1">
    <location>
        <begin position="11"/>
        <end position="22"/>
    </location>
</feature>
<organism evidence="2 3">
    <name type="scientific">Streptomyces longwoodensis</name>
    <dbReference type="NCBI Taxonomy" id="68231"/>
    <lineage>
        <taxon>Bacteria</taxon>
        <taxon>Bacillati</taxon>
        <taxon>Actinomycetota</taxon>
        <taxon>Actinomycetes</taxon>
        <taxon>Kitasatosporales</taxon>
        <taxon>Streptomycetaceae</taxon>
        <taxon>Streptomyces</taxon>
    </lineage>
</organism>
<feature type="region of interest" description="Disordered" evidence="1">
    <location>
        <begin position="1"/>
        <end position="22"/>
    </location>
</feature>
<dbReference type="Proteomes" id="UP000053271">
    <property type="component" value="Unassembled WGS sequence"/>
</dbReference>
<dbReference type="GeneID" id="91430340"/>
<comment type="caution">
    <text evidence="2">The sequence shown here is derived from an EMBL/GenBank/DDBJ whole genome shotgun (WGS) entry which is preliminary data.</text>
</comment>
<keyword evidence="3" id="KW-1185">Reference proteome</keyword>
<name>A0A101QT99_9ACTN</name>
<evidence type="ECO:0000313" key="2">
    <source>
        <dbReference type="EMBL" id="KUN35522.1"/>
    </source>
</evidence>
<dbReference type="RefSeq" id="WP_245727118.1">
    <property type="nucleotide sequence ID" value="NZ_KQ948558.1"/>
</dbReference>
<accession>A0A101QT99</accession>
<reference evidence="2 3" key="1">
    <citation type="submission" date="2015-10" db="EMBL/GenBank/DDBJ databases">
        <title>Draft genome sequence of Streptomyces longwoodensis DSM 41677, type strain for the species Streptomyces longwoodensis.</title>
        <authorList>
            <person name="Ruckert C."/>
            <person name="Winkler A."/>
            <person name="Kalinowski J."/>
            <person name="Kampfer P."/>
            <person name="Glaeser S."/>
        </authorList>
    </citation>
    <scope>NUCLEOTIDE SEQUENCE [LARGE SCALE GENOMIC DNA]</scope>
    <source>
        <strain evidence="2 3">DSM 41677</strain>
    </source>
</reference>
<dbReference type="STRING" id="68231.AQJ30_25720"/>
<proteinExistence type="predicted"/>